<gene>
    <name evidence="3" type="ORF">B9G98_01020</name>
</gene>
<evidence type="ECO:0000256" key="2">
    <source>
        <dbReference type="SAM" id="Phobius"/>
    </source>
</evidence>
<sequence>MAFRLGAAGLRASRMYSSSSSNRFFHIADRKFNIMMILLVGAVSSELMWIIRTRNETERVQRNLNTEIKIMDRLIARISSGEKVDVEQELLHPASVEDVSLDSILSQIEEVDGKWKSAATKLPTAPKTAKALDTDKPDGASKGASSSSFL</sequence>
<dbReference type="InterPro" id="IPR035213">
    <property type="entry name" value="DUF5321"/>
</dbReference>
<protein>
    <submittedName>
        <fullName evidence="3">Uncharacterized protein</fullName>
    </submittedName>
</protein>
<keyword evidence="2" id="KW-1133">Transmembrane helix</keyword>
<accession>A0A2T0FEK7</accession>
<dbReference type="Proteomes" id="UP000238350">
    <property type="component" value="Unassembled WGS sequence"/>
</dbReference>
<dbReference type="RefSeq" id="XP_024663346.1">
    <property type="nucleotide sequence ID" value="XM_024807578.1"/>
</dbReference>
<evidence type="ECO:0000313" key="3">
    <source>
        <dbReference type="EMBL" id="PRT53400.1"/>
    </source>
</evidence>
<proteinExistence type="predicted"/>
<evidence type="ECO:0000313" key="4">
    <source>
        <dbReference type="Proteomes" id="UP000238350"/>
    </source>
</evidence>
<name>A0A2T0FEK7_9ASCO</name>
<comment type="caution">
    <text evidence="3">The sequence shown here is derived from an EMBL/GenBank/DDBJ whole genome shotgun (WGS) entry which is preliminary data.</text>
</comment>
<reference evidence="3 4" key="1">
    <citation type="submission" date="2017-04" db="EMBL/GenBank/DDBJ databases">
        <title>Genome sequencing of [Candida] sorbophila.</title>
        <authorList>
            <person name="Ahn J.O."/>
        </authorList>
    </citation>
    <scope>NUCLEOTIDE SEQUENCE [LARGE SCALE GENOMIC DNA]</scope>
    <source>
        <strain evidence="3 4">DS02</strain>
    </source>
</reference>
<dbReference type="GeneID" id="36514769"/>
<keyword evidence="2" id="KW-0472">Membrane</keyword>
<keyword evidence="2" id="KW-0812">Transmembrane</keyword>
<dbReference type="AlphaFoldDB" id="A0A2T0FEK7"/>
<feature type="compositionally biased region" description="Basic and acidic residues" evidence="1">
    <location>
        <begin position="130"/>
        <end position="139"/>
    </location>
</feature>
<feature type="region of interest" description="Disordered" evidence="1">
    <location>
        <begin position="125"/>
        <end position="150"/>
    </location>
</feature>
<feature type="transmembrane region" description="Helical" evidence="2">
    <location>
        <begin position="32"/>
        <end position="51"/>
    </location>
</feature>
<evidence type="ECO:0000256" key="1">
    <source>
        <dbReference type="SAM" id="MobiDB-lite"/>
    </source>
</evidence>
<dbReference type="Pfam" id="PF17254">
    <property type="entry name" value="DUF5321"/>
    <property type="match status" value="1"/>
</dbReference>
<organism evidence="3 4">
    <name type="scientific">Wickerhamiella sorbophila</name>
    <dbReference type="NCBI Taxonomy" id="45607"/>
    <lineage>
        <taxon>Eukaryota</taxon>
        <taxon>Fungi</taxon>
        <taxon>Dikarya</taxon>
        <taxon>Ascomycota</taxon>
        <taxon>Saccharomycotina</taxon>
        <taxon>Dipodascomycetes</taxon>
        <taxon>Dipodascales</taxon>
        <taxon>Trichomonascaceae</taxon>
        <taxon>Wickerhamiella</taxon>
    </lineage>
</organism>
<keyword evidence="4" id="KW-1185">Reference proteome</keyword>
<dbReference type="EMBL" id="NDIQ01000001">
    <property type="protein sequence ID" value="PRT53400.1"/>
    <property type="molecule type" value="Genomic_DNA"/>
</dbReference>